<gene>
    <name evidence="1" type="ORF">pdam_00009820</name>
</gene>
<dbReference type="OrthoDB" id="6621660at2759"/>
<organism evidence="1 2">
    <name type="scientific">Pocillopora damicornis</name>
    <name type="common">Cauliflower coral</name>
    <name type="synonym">Millepora damicornis</name>
    <dbReference type="NCBI Taxonomy" id="46731"/>
    <lineage>
        <taxon>Eukaryota</taxon>
        <taxon>Metazoa</taxon>
        <taxon>Cnidaria</taxon>
        <taxon>Anthozoa</taxon>
        <taxon>Hexacorallia</taxon>
        <taxon>Scleractinia</taxon>
        <taxon>Astrocoeniina</taxon>
        <taxon>Pocilloporidae</taxon>
        <taxon>Pocillopora</taxon>
    </lineage>
</organism>
<evidence type="ECO:0008006" key="3">
    <source>
        <dbReference type="Google" id="ProtNLM"/>
    </source>
</evidence>
<dbReference type="PANTHER" id="PTHR47331">
    <property type="entry name" value="PHD-TYPE DOMAIN-CONTAINING PROTEIN"/>
    <property type="match status" value="1"/>
</dbReference>
<protein>
    <recommendedName>
        <fullName evidence="3">Peptidase aspartic putative domain-containing protein</fullName>
    </recommendedName>
</protein>
<name>A0A3M6UZX1_POCDA</name>
<sequence length="246" mass="27352">MAKKKTSETLLSGYIKKQAFVPVCLGNKENVAKKRVKKAENNTTDGEETDDNTCPLSCKAKHHLAACPIFKIITVNQKWGIVKQYWRYQKCLRALHTNECKKPDGSTCDKCRKNHHRSLYNDKTNETITRLNPKAAPFQSGILDVPVTQNCNNVHENAVYQQKGQLKSVTGLFPVQKVKVINRNGNFLAVLAMLDSGSNTRLLLKDTAKKLGLKGSATHLTMNLAGGKLKKSEASQTVDVCPQMKI</sequence>
<dbReference type="Proteomes" id="UP000275408">
    <property type="component" value="Unassembled WGS sequence"/>
</dbReference>
<dbReference type="AlphaFoldDB" id="A0A3M6UZX1"/>
<proteinExistence type="predicted"/>
<dbReference type="PANTHER" id="PTHR47331:SF5">
    <property type="entry name" value="RIBONUCLEASE H"/>
    <property type="match status" value="1"/>
</dbReference>
<keyword evidence="2" id="KW-1185">Reference proteome</keyword>
<accession>A0A3M6UZX1</accession>
<evidence type="ECO:0000313" key="1">
    <source>
        <dbReference type="EMBL" id="RMX59139.1"/>
    </source>
</evidence>
<reference evidence="1 2" key="1">
    <citation type="journal article" date="2018" name="Sci. Rep.">
        <title>Comparative analysis of the Pocillopora damicornis genome highlights role of immune system in coral evolution.</title>
        <authorList>
            <person name="Cunning R."/>
            <person name="Bay R.A."/>
            <person name="Gillette P."/>
            <person name="Baker A.C."/>
            <person name="Traylor-Knowles N."/>
        </authorList>
    </citation>
    <scope>NUCLEOTIDE SEQUENCE [LARGE SCALE GENOMIC DNA]</scope>
    <source>
        <strain evidence="1">RSMAS</strain>
        <tissue evidence="1">Whole animal</tissue>
    </source>
</reference>
<comment type="caution">
    <text evidence="1">The sequence shown here is derived from an EMBL/GenBank/DDBJ whole genome shotgun (WGS) entry which is preliminary data.</text>
</comment>
<dbReference type="EMBL" id="RCHS01000399">
    <property type="protein sequence ID" value="RMX59139.1"/>
    <property type="molecule type" value="Genomic_DNA"/>
</dbReference>
<evidence type="ECO:0000313" key="2">
    <source>
        <dbReference type="Proteomes" id="UP000275408"/>
    </source>
</evidence>